<dbReference type="GO" id="GO:0071555">
    <property type="term" value="P:cell wall organization"/>
    <property type="evidence" value="ECO:0007669"/>
    <property type="project" value="UniProtKB-KW"/>
</dbReference>
<dbReference type="SUPFAM" id="SSF53623">
    <property type="entry name" value="MurD-like peptide ligases, catalytic domain"/>
    <property type="match status" value="1"/>
</dbReference>
<feature type="domain" description="Mur ligase C-terminal" evidence="11">
    <location>
        <begin position="294"/>
        <end position="404"/>
    </location>
</feature>
<keyword evidence="6 10" id="KW-0133">Cell shape</keyword>
<dbReference type="GO" id="GO:0051301">
    <property type="term" value="P:cell division"/>
    <property type="evidence" value="ECO:0007669"/>
    <property type="project" value="UniProtKB-KW"/>
</dbReference>
<evidence type="ECO:0000259" key="12">
    <source>
        <dbReference type="Pfam" id="PF08245"/>
    </source>
</evidence>
<dbReference type="GO" id="GO:0047480">
    <property type="term" value="F:UDP-N-acetylmuramoyl-tripeptide-D-alanyl-D-alanine ligase activity"/>
    <property type="evidence" value="ECO:0007669"/>
    <property type="project" value="UniProtKB-EC"/>
</dbReference>
<dbReference type="SUPFAM" id="SSF53244">
    <property type="entry name" value="MurD-like peptide ligases, peptide-binding domain"/>
    <property type="match status" value="1"/>
</dbReference>
<dbReference type="InterPro" id="IPR013221">
    <property type="entry name" value="Mur_ligase_cen"/>
</dbReference>
<dbReference type="Gene3D" id="3.90.190.20">
    <property type="entry name" value="Mur ligase, C-terminal domain"/>
    <property type="match status" value="1"/>
</dbReference>
<evidence type="ECO:0000256" key="6">
    <source>
        <dbReference type="ARBA" id="ARBA00022960"/>
    </source>
</evidence>
<dbReference type="GO" id="GO:0009252">
    <property type="term" value="P:peptidoglycan biosynthetic process"/>
    <property type="evidence" value="ECO:0007669"/>
    <property type="project" value="UniProtKB-UniPathway"/>
</dbReference>
<comment type="caution">
    <text evidence="13">The sequence shown here is derived from an EMBL/GenBank/DDBJ whole genome shotgun (WGS) entry which is preliminary data.</text>
</comment>
<sequence length="444" mass="46937">MLNPHGPFPFQATVHPDARPAVRLTWDSRQADAETAFVALPGDKEHGNRYLQAALDLGAPFVLTDLPGAAQTLPRAVEVSDSLAALTAWAQQERAKNALVVGITGSVGKTTTKSYVAAALDAHYMPVYNTIPAIACFLIEFGALQRPLVIEMGIDRRGEMARLMNLVQPDVGILTSIGAAHLDGLDNVDTIAQEKGLILQAPEALVGAQALAWFPGQATYGFSSADLPVTHSGHDLQVSEQGASFAYAGQPVVLPLAAQVQAEAAVAGLYLAQRHGLPLSEAIARVEQVQVPAGRYQIHSGIYTVIDDAYNASPLAVQAALSALQNFRGRRISVLGTMLELGPTAPQLHAEVGQYAAQSADVHFGVGAYAAALGERAYATVPELIDALQAEVRTGDVILIKASRGISMTPEQREQAGVGLETVVAALLAWREKMLETNETLVAP</sequence>
<comment type="catalytic activity">
    <reaction evidence="10">
        <text>D-alanyl-D-alanine + UDP-N-acetyl-alpha-D-muramoyl-L-alanyl-gamma-D-glutamyl-meso-2,6-diaminopimelate + ATP = UDP-N-acetyl-alpha-D-muramoyl-L-alanyl-gamma-D-glutamyl-meso-2,6-diaminopimeloyl-D-alanyl-D-alanine + ADP + phosphate + H(+)</text>
        <dbReference type="Rhea" id="RHEA:28374"/>
        <dbReference type="ChEBI" id="CHEBI:15378"/>
        <dbReference type="ChEBI" id="CHEBI:30616"/>
        <dbReference type="ChEBI" id="CHEBI:43474"/>
        <dbReference type="ChEBI" id="CHEBI:57822"/>
        <dbReference type="ChEBI" id="CHEBI:61386"/>
        <dbReference type="ChEBI" id="CHEBI:83905"/>
        <dbReference type="ChEBI" id="CHEBI:456216"/>
        <dbReference type="EC" id="6.3.2.10"/>
    </reaction>
</comment>
<dbReference type="GO" id="GO:0005737">
    <property type="term" value="C:cytoplasm"/>
    <property type="evidence" value="ECO:0007669"/>
    <property type="project" value="UniProtKB-SubCell"/>
</dbReference>
<dbReference type="Gene3D" id="3.40.1390.10">
    <property type="entry name" value="MurE/MurF, N-terminal domain"/>
    <property type="match status" value="1"/>
</dbReference>
<keyword evidence="7 10" id="KW-0573">Peptidoglycan synthesis</keyword>
<dbReference type="NCBIfam" id="TIGR01143">
    <property type="entry name" value="murF"/>
    <property type="match status" value="1"/>
</dbReference>
<evidence type="ECO:0000313" key="14">
    <source>
        <dbReference type="Proteomes" id="UP000277766"/>
    </source>
</evidence>
<protein>
    <recommendedName>
        <fullName evidence="10">UDP-N-acetylmuramoyl-tripeptide--D-alanyl-D-alanine ligase</fullName>
        <ecNumber evidence="10">6.3.2.10</ecNumber>
    </recommendedName>
</protein>
<dbReference type="PANTHER" id="PTHR43024">
    <property type="entry name" value="UDP-N-ACETYLMURAMOYL-TRIPEPTIDE--D-ALANYL-D-ALANINE LIGASE"/>
    <property type="match status" value="1"/>
</dbReference>
<keyword evidence="8 10" id="KW-0131">Cell cycle</keyword>
<keyword evidence="2 13" id="KW-0436">Ligase</keyword>
<evidence type="ECO:0000256" key="1">
    <source>
        <dbReference type="ARBA" id="ARBA00022490"/>
    </source>
</evidence>
<comment type="subcellular location">
    <subcellularLocation>
        <location evidence="10">Cytoplasm</location>
    </subcellularLocation>
</comment>
<keyword evidence="9 10" id="KW-0961">Cell wall biogenesis/degradation</keyword>
<evidence type="ECO:0000256" key="7">
    <source>
        <dbReference type="ARBA" id="ARBA00022984"/>
    </source>
</evidence>
<organism evidence="13 14">
    <name type="scientific">Deinococcus radiophilus</name>
    <dbReference type="NCBI Taxonomy" id="32062"/>
    <lineage>
        <taxon>Bacteria</taxon>
        <taxon>Thermotogati</taxon>
        <taxon>Deinococcota</taxon>
        <taxon>Deinococci</taxon>
        <taxon>Deinococcales</taxon>
        <taxon>Deinococcaceae</taxon>
        <taxon>Deinococcus</taxon>
    </lineage>
</organism>
<dbReference type="InterPro" id="IPR035911">
    <property type="entry name" value="MurE/MurF_N"/>
</dbReference>
<dbReference type="EMBL" id="RXPE01000051">
    <property type="protein sequence ID" value="RTR20937.1"/>
    <property type="molecule type" value="Genomic_DNA"/>
</dbReference>
<dbReference type="GO" id="GO:0008766">
    <property type="term" value="F:UDP-N-acetylmuramoylalanyl-D-glutamyl-2,6-diaminopimelate-D-alanyl-D-alanine ligase activity"/>
    <property type="evidence" value="ECO:0007669"/>
    <property type="project" value="RHEA"/>
</dbReference>
<comment type="pathway">
    <text evidence="10">Cell wall biogenesis; peptidoglycan biosynthesis.</text>
</comment>
<dbReference type="InterPro" id="IPR036565">
    <property type="entry name" value="Mur-like_cat_sf"/>
</dbReference>
<dbReference type="EC" id="6.3.2.10" evidence="10"/>
<dbReference type="InterPro" id="IPR051046">
    <property type="entry name" value="MurCDEF_CellWall_CoF430Synth"/>
</dbReference>
<dbReference type="Proteomes" id="UP000277766">
    <property type="component" value="Unassembled WGS sequence"/>
</dbReference>
<keyword evidence="3 10" id="KW-0132">Cell division</keyword>
<dbReference type="PANTHER" id="PTHR43024:SF1">
    <property type="entry name" value="UDP-N-ACETYLMURAMOYL-TRIPEPTIDE--D-ALANYL-D-ALANINE LIGASE"/>
    <property type="match status" value="1"/>
</dbReference>
<dbReference type="GO" id="GO:0005524">
    <property type="term" value="F:ATP binding"/>
    <property type="evidence" value="ECO:0007669"/>
    <property type="project" value="UniProtKB-KW"/>
</dbReference>
<dbReference type="UniPathway" id="UPA00219"/>
<keyword evidence="4" id="KW-0547">Nucleotide-binding</keyword>
<evidence type="ECO:0000256" key="2">
    <source>
        <dbReference type="ARBA" id="ARBA00022598"/>
    </source>
</evidence>
<accession>A0A3S0R9C3</accession>
<evidence type="ECO:0000256" key="8">
    <source>
        <dbReference type="ARBA" id="ARBA00023306"/>
    </source>
</evidence>
<feature type="domain" description="Mur ligase central" evidence="12">
    <location>
        <begin position="103"/>
        <end position="201"/>
    </location>
</feature>
<dbReference type="RefSeq" id="WP_126353518.1">
    <property type="nucleotide sequence ID" value="NZ_CP086380.1"/>
</dbReference>
<dbReference type="OrthoDB" id="9801978at2"/>
<dbReference type="GO" id="GO:0008360">
    <property type="term" value="P:regulation of cell shape"/>
    <property type="evidence" value="ECO:0007669"/>
    <property type="project" value="UniProtKB-KW"/>
</dbReference>
<comment type="function">
    <text evidence="10">Involved in cell wall formation. Catalyzes the final step in the synthesis of UDP-N-acetylmuramoyl-pentapeptide, the precursor of murein.</text>
</comment>
<evidence type="ECO:0000259" key="11">
    <source>
        <dbReference type="Pfam" id="PF02875"/>
    </source>
</evidence>
<evidence type="ECO:0000256" key="9">
    <source>
        <dbReference type="ARBA" id="ARBA00023316"/>
    </source>
</evidence>
<evidence type="ECO:0000256" key="5">
    <source>
        <dbReference type="ARBA" id="ARBA00022840"/>
    </source>
</evidence>
<dbReference type="InterPro" id="IPR004101">
    <property type="entry name" value="Mur_ligase_C"/>
</dbReference>
<dbReference type="AlphaFoldDB" id="A0A3S0R9C3"/>
<dbReference type="SUPFAM" id="SSF63418">
    <property type="entry name" value="MurE/MurF N-terminal domain"/>
    <property type="match status" value="1"/>
</dbReference>
<gene>
    <name evidence="13" type="primary">murF</name>
    <name evidence="13" type="ORF">EJ104_13135</name>
</gene>
<name>A0A3S0R9C3_9DEIO</name>
<keyword evidence="1" id="KW-0963">Cytoplasm</keyword>
<dbReference type="Gene3D" id="3.40.1190.10">
    <property type="entry name" value="Mur-like, catalytic domain"/>
    <property type="match status" value="1"/>
</dbReference>
<evidence type="ECO:0000256" key="10">
    <source>
        <dbReference type="RuleBase" id="RU004136"/>
    </source>
</evidence>
<evidence type="ECO:0000313" key="13">
    <source>
        <dbReference type="EMBL" id="RTR20937.1"/>
    </source>
</evidence>
<keyword evidence="14" id="KW-1185">Reference proteome</keyword>
<proteinExistence type="predicted"/>
<dbReference type="InterPro" id="IPR036615">
    <property type="entry name" value="Mur_ligase_C_dom_sf"/>
</dbReference>
<dbReference type="InterPro" id="IPR005863">
    <property type="entry name" value="UDP-N-AcMur_synth"/>
</dbReference>
<reference evidence="13 14" key="1">
    <citation type="submission" date="2018-12" db="EMBL/GenBank/DDBJ databases">
        <title>Deinococcus radiophilus ATCC 27603 genome sequencing and assembly.</title>
        <authorList>
            <person name="Maclea K.S."/>
            <person name="Maynard C.R."/>
        </authorList>
    </citation>
    <scope>NUCLEOTIDE SEQUENCE [LARGE SCALE GENOMIC DNA]</scope>
    <source>
        <strain evidence="13 14">ATCC 27603</strain>
    </source>
</reference>
<evidence type="ECO:0000256" key="4">
    <source>
        <dbReference type="ARBA" id="ARBA00022741"/>
    </source>
</evidence>
<evidence type="ECO:0000256" key="3">
    <source>
        <dbReference type="ARBA" id="ARBA00022618"/>
    </source>
</evidence>
<dbReference type="Pfam" id="PF02875">
    <property type="entry name" value="Mur_ligase_C"/>
    <property type="match status" value="1"/>
</dbReference>
<dbReference type="Pfam" id="PF08245">
    <property type="entry name" value="Mur_ligase_M"/>
    <property type="match status" value="1"/>
</dbReference>
<keyword evidence="5" id="KW-0067">ATP-binding</keyword>